<evidence type="ECO:0000256" key="6">
    <source>
        <dbReference type="ARBA" id="ARBA00023136"/>
    </source>
</evidence>
<evidence type="ECO:0000256" key="3">
    <source>
        <dbReference type="ARBA" id="ARBA00022475"/>
    </source>
</evidence>
<dbReference type="Pfam" id="PF00854">
    <property type="entry name" value="PTR2"/>
    <property type="match status" value="1"/>
</dbReference>
<dbReference type="KEGG" id="raj:RA11412_0617"/>
<dbReference type="GO" id="GO:0005886">
    <property type="term" value="C:plasma membrane"/>
    <property type="evidence" value="ECO:0007669"/>
    <property type="project" value="UniProtKB-SubCell"/>
</dbReference>
<accession>A0A2Z5QX62</accession>
<comment type="similarity">
    <text evidence="7">Belongs to the major facilitator superfamily. Proton-dependent oligopeptide transporter (POT/PTR) (TC 2.A.17) family.</text>
</comment>
<evidence type="ECO:0000256" key="7">
    <source>
        <dbReference type="RuleBase" id="RU003755"/>
    </source>
</evidence>
<dbReference type="SUPFAM" id="SSF103473">
    <property type="entry name" value="MFS general substrate transporter"/>
    <property type="match status" value="1"/>
</dbReference>
<dbReference type="Proteomes" id="UP000250241">
    <property type="component" value="Chromosome"/>
</dbReference>
<protein>
    <submittedName>
        <fullName evidence="8">Di-/tripeptide transporter</fullName>
    </submittedName>
</protein>
<keyword evidence="9" id="KW-1185">Reference proteome</keyword>
<dbReference type="PROSITE" id="PS01023">
    <property type="entry name" value="PTR2_2"/>
    <property type="match status" value="1"/>
</dbReference>
<evidence type="ECO:0000256" key="4">
    <source>
        <dbReference type="ARBA" id="ARBA00022692"/>
    </source>
</evidence>
<comment type="subcellular location">
    <subcellularLocation>
        <location evidence="1">Cell membrane</location>
        <topology evidence="1">Multi-pass membrane protein</topology>
    </subcellularLocation>
    <subcellularLocation>
        <location evidence="7">Membrane</location>
        <topology evidence="7">Multi-pass membrane protein</topology>
    </subcellularLocation>
</comment>
<dbReference type="Gene3D" id="1.20.1250.20">
    <property type="entry name" value="MFS general substrate transporter like domains"/>
    <property type="match status" value="1"/>
</dbReference>
<keyword evidence="2 7" id="KW-0813">Transport</keyword>
<organism evidence="8 9">
    <name type="scientific">Rothia aeria</name>
    <dbReference type="NCBI Taxonomy" id="172042"/>
    <lineage>
        <taxon>Bacteria</taxon>
        <taxon>Bacillati</taxon>
        <taxon>Actinomycetota</taxon>
        <taxon>Actinomycetes</taxon>
        <taxon>Micrococcales</taxon>
        <taxon>Micrococcaceae</taxon>
        <taxon>Rothia</taxon>
    </lineage>
</organism>
<proteinExistence type="inferred from homology"/>
<dbReference type="AlphaFoldDB" id="A0A2Z5QX62"/>
<dbReference type="InterPro" id="IPR005279">
    <property type="entry name" value="Dipep/tripep_permease"/>
</dbReference>
<reference evidence="8 9" key="1">
    <citation type="submission" date="2016-10" db="EMBL/GenBank/DDBJ databases">
        <title>Genome sequence of Rothia aeria strain JCM11412.</title>
        <authorList>
            <person name="Nambu T."/>
        </authorList>
    </citation>
    <scope>NUCLEOTIDE SEQUENCE [LARGE SCALE GENOMIC DNA]</scope>
    <source>
        <strain evidence="8 9">JCM 11412</strain>
    </source>
</reference>
<dbReference type="GeneID" id="93861739"/>
<name>A0A2Z5QX62_9MICC</name>
<dbReference type="EMBL" id="AP017895">
    <property type="protein sequence ID" value="BAV86916.1"/>
    <property type="molecule type" value="Genomic_DNA"/>
</dbReference>
<evidence type="ECO:0000313" key="8">
    <source>
        <dbReference type="EMBL" id="BAV86916.1"/>
    </source>
</evidence>
<evidence type="ECO:0000256" key="2">
    <source>
        <dbReference type="ARBA" id="ARBA00022448"/>
    </source>
</evidence>
<dbReference type="InterPro" id="IPR018456">
    <property type="entry name" value="PTR2_symporter_CS"/>
</dbReference>
<dbReference type="InterPro" id="IPR036259">
    <property type="entry name" value="MFS_trans_sf"/>
</dbReference>
<keyword evidence="3" id="KW-1003">Cell membrane</keyword>
<dbReference type="GO" id="GO:0006857">
    <property type="term" value="P:oligopeptide transport"/>
    <property type="evidence" value="ECO:0007669"/>
    <property type="project" value="InterPro"/>
</dbReference>
<dbReference type="InterPro" id="IPR050171">
    <property type="entry name" value="MFS_Transporters"/>
</dbReference>
<dbReference type="InterPro" id="IPR000109">
    <property type="entry name" value="POT_fam"/>
</dbReference>
<dbReference type="GO" id="GO:1904680">
    <property type="term" value="F:peptide transmembrane transporter activity"/>
    <property type="evidence" value="ECO:0007669"/>
    <property type="project" value="InterPro"/>
</dbReference>
<dbReference type="RefSeq" id="WP_128087322.1">
    <property type="nucleotide sequence ID" value="NZ_CBDEQU010000049.1"/>
</dbReference>
<keyword evidence="5" id="KW-1133">Transmembrane helix</keyword>
<evidence type="ECO:0000313" key="9">
    <source>
        <dbReference type="Proteomes" id="UP000250241"/>
    </source>
</evidence>
<gene>
    <name evidence="8" type="ORF">RA11412_0617</name>
</gene>
<keyword evidence="6" id="KW-0472">Membrane</keyword>
<evidence type="ECO:0000256" key="5">
    <source>
        <dbReference type="ARBA" id="ARBA00022989"/>
    </source>
</evidence>
<keyword evidence="4 7" id="KW-0812">Transmembrane</keyword>
<evidence type="ECO:0000256" key="1">
    <source>
        <dbReference type="ARBA" id="ARBA00004651"/>
    </source>
</evidence>
<dbReference type="PANTHER" id="PTHR23517:SF15">
    <property type="entry name" value="PROTON-DEPENDENT OLIGOPEPTIDE FAMILY TRANSPORT PROTEIN"/>
    <property type="match status" value="1"/>
</dbReference>
<dbReference type="PANTHER" id="PTHR23517">
    <property type="entry name" value="RESISTANCE PROTEIN MDTM, PUTATIVE-RELATED-RELATED"/>
    <property type="match status" value="1"/>
</dbReference>
<dbReference type="NCBIfam" id="TIGR00924">
    <property type="entry name" value="yjdL_sub1_fam"/>
    <property type="match status" value="1"/>
</dbReference>
<dbReference type="CDD" id="cd17346">
    <property type="entry name" value="MFS_DtpA_like"/>
    <property type="match status" value="1"/>
</dbReference>
<sequence length="487" mass="52865">MSATAPVTEHQQHNRTFFGHPPMLASLFTVEMWERFSFYGMQALAIYYLYYSIDKGGLGIPEEAATGAMGAYGATVYLMAILGGILGDRVLGPERTLFYSAIGIMAGHIALAAIPGATGVLIGLLLVAIGSGCLKSSASVLVGSLYNKDDPKREAGFTLFYIGINIGALLGPALTGWGWGWLGFHFGFGIAAIGMAAGLIQYAFTRKNLPESVHEVTAPFTPRQNGILAGTLLSIALIIFLLVTMGWITTSNISTWVVSAVGIGAVALFVQLLTAKNVTSDERSRVWAFIPLWIANAIFWALYQQQFTFIPVYSEKRLDWHILGSDLPPTLVNSLAPIFVILLGSGFAAMWTKLGDRQPRTTTKFSLALVTIGPAYWVFLTQVGVPKVAVYWMVIIMFIFTVAELTISPTGMALTTRLAPETYKVNMMALYWTSLAMGNAFAGWCAQFYSQDTEVPYFTYVGAVSVIAGIVLFLCRAPVQKLMRGVN</sequence>